<reference evidence="1" key="1">
    <citation type="submission" date="2014-09" db="EMBL/GenBank/DDBJ databases">
        <title>G. arboreum L. cv. AKA8401 A2 genome assembly version 1.0.</title>
        <authorList>
            <person name="Mudge J."/>
            <person name="Ramaraj T."/>
            <person name="Lindquist I.E."/>
            <person name="Bharti A.K."/>
            <person name="Sundararajan A."/>
            <person name="Cameron C.T."/>
            <person name="Woodward J.E."/>
            <person name="May G.D."/>
            <person name="Brubaker C."/>
            <person name="Broadhvest J."/>
            <person name="Wilkins T.A."/>
        </authorList>
    </citation>
    <scope>NUCLEOTIDE SEQUENCE</scope>
</reference>
<evidence type="ECO:0000313" key="1">
    <source>
        <dbReference type="EMBL" id="KHG01091.1"/>
    </source>
</evidence>
<dbReference type="AlphaFoldDB" id="A0A0B0MQ71"/>
<dbReference type="EMBL" id="JRRC01170361">
    <property type="protein sequence ID" value="KHG01091.1"/>
    <property type="molecule type" value="Genomic_DNA"/>
</dbReference>
<evidence type="ECO:0000313" key="3">
    <source>
        <dbReference type="Proteomes" id="UP000032142"/>
    </source>
</evidence>
<proteinExistence type="predicted"/>
<gene>
    <name evidence="2" type="ORF">F383_17024</name>
    <name evidence="1" type="ORF">F383_23583</name>
</gene>
<keyword evidence="3" id="KW-1185">Reference proteome</keyword>
<organism evidence="1 3">
    <name type="scientific">Gossypium arboreum</name>
    <name type="common">Tree cotton</name>
    <name type="synonym">Gossypium nanking</name>
    <dbReference type="NCBI Taxonomy" id="29729"/>
    <lineage>
        <taxon>Eukaryota</taxon>
        <taxon>Viridiplantae</taxon>
        <taxon>Streptophyta</taxon>
        <taxon>Embryophyta</taxon>
        <taxon>Tracheophyta</taxon>
        <taxon>Spermatophyta</taxon>
        <taxon>Magnoliopsida</taxon>
        <taxon>eudicotyledons</taxon>
        <taxon>Gunneridae</taxon>
        <taxon>Pentapetalae</taxon>
        <taxon>rosids</taxon>
        <taxon>malvids</taxon>
        <taxon>Malvales</taxon>
        <taxon>Malvaceae</taxon>
        <taxon>Malvoideae</taxon>
        <taxon>Gossypium</taxon>
    </lineage>
</organism>
<sequence>MRFIDGSLVFMFLFGMNLR</sequence>
<evidence type="ECO:0000313" key="2">
    <source>
        <dbReference type="EMBL" id="KHG13669.1"/>
    </source>
</evidence>
<reference evidence="3" key="2">
    <citation type="submission" date="2014-09" db="EMBL/GenBank/DDBJ databases">
        <authorList>
            <person name="Mudge J."/>
            <person name="Ramaraj T."/>
            <person name="Lindquist I.E."/>
            <person name="Bharti A.K."/>
            <person name="Sundararajan A."/>
            <person name="Cameron C.T."/>
            <person name="Woodward J.E."/>
            <person name="May G.D."/>
            <person name="Brubaker C."/>
            <person name="Broadhvest J."/>
            <person name="Wilkins T.A."/>
        </authorList>
    </citation>
    <scope>NUCLEOTIDE SEQUENCE</scope>
    <source>
        <strain evidence="3">cv. AKA8401</strain>
    </source>
</reference>
<name>A0A0B0MQ71_GOSAR</name>
<dbReference type="Proteomes" id="UP000032142">
    <property type="component" value="Unassembled WGS sequence"/>
</dbReference>
<dbReference type="EMBL" id="KN400045">
    <property type="protein sequence ID" value="KHG13669.1"/>
    <property type="molecule type" value="Genomic_DNA"/>
</dbReference>
<protein>
    <submittedName>
        <fullName evidence="1">Uncharacterized protein</fullName>
    </submittedName>
</protein>
<accession>A0A0B0MQ71</accession>